<evidence type="ECO:0000256" key="3">
    <source>
        <dbReference type="ARBA" id="ARBA00022475"/>
    </source>
</evidence>
<comment type="caution">
    <text evidence="5">The sequence shown here is derived from an EMBL/GenBank/DDBJ whole genome shotgun (WGS) entry which is preliminary data.</text>
</comment>
<dbReference type="Gene3D" id="2.50.20.20">
    <property type="match status" value="1"/>
</dbReference>
<reference evidence="5 6" key="1">
    <citation type="submission" date="2017-12" db="EMBL/GenBank/DDBJ databases">
        <title>Pharmacopeia of the Arctic Ocean.</title>
        <authorList>
            <person name="Collins E."/>
            <person name="Ducluzeau A.-L."/>
        </authorList>
    </citation>
    <scope>NUCLEOTIDE SEQUENCE [LARGE SCALE GENOMIC DNA]</scope>
    <source>
        <strain evidence="5 6">DSM 23325</strain>
    </source>
</reference>
<keyword evidence="3" id="KW-1003">Cell membrane</keyword>
<keyword evidence="6" id="KW-1185">Reference proteome</keyword>
<dbReference type="Pfam" id="PF07161">
    <property type="entry name" value="LppX_LprAFG"/>
    <property type="match status" value="1"/>
</dbReference>
<keyword evidence="5" id="KW-0449">Lipoprotein</keyword>
<dbReference type="InterPro" id="IPR009830">
    <property type="entry name" value="LppX/LprAFG"/>
</dbReference>
<name>A0ABX4QXN6_9ACTN</name>
<evidence type="ECO:0000256" key="1">
    <source>
        <dbReference type="ARBA" id="ARBA00004196"/>
    </source>
</evidence>
<gene>
    <name evidence="5" type="ORF">CXG46_10020</name>
</gene>
<organism evidence="5 6">
    <name type="scientific">Nocardioides alpinus</name>
    <dbReference type="NCBI Taxonomy" id="748909"/>
    <lineage>
        <taxon>Bacteria</taxon>
        <taxon>Bacillati</taxon>
        <taxon>Actinomycetota</taxon>
        <taxon>Actinomycetes</taxon>
        <taxon>Propionibacteriales</taxon>
        <taxon>Nocardioidaceae</taxon>
        <taxon>Nocardioides</taxon>
    </lineage>
</organism>
<feature type="chain" id="PRO_5047466248" evidence="4">
    <location>
        <begin position="44"/>
        <end position="259"/>
    </location>
</feature>
<evidence type="ECO:0000313" key="5">
    <source>
        <dbReference type="EMBL" id="PKH41406.1"/>
    </source>
</evidence>
<evidence type="ECO:0000256" key="4">
    <source>
        <dbReference type="SAM" id="SignalP"/>
    </source>
</evidence>
<dbReference type="Proteomes" id="UP000233565">
    <property type="component" value="Unassembled WGS sequence"/>
</dbReference>
<proteinExistence type="inferred from homology"/>
<sequence>MRETIPRPLLWKADAMLAPARARSSRRLAAAVTAALLAVSTLAACSGDDGDTSGGADAPSPEEVLADASTKLAETSGVELTLATDALPEGVSGIAEAAGTITNAPAFEGTITVVFAGQTVDVPVIAVDDTVYAQLPFTPGYDKVNPKEYGAPDPSGLIGEDGFAGLLTLTESPEAGESVRGGADNSEVLTTYSGTVPGDAMDAIIPSSSGDSFDVEWQVTDEGELRTATLTGVFYPRADPMTYTVEFADYGVEKDITAP</sequence>
<dbReference type="CDD" id="cd16334">
    <property type="entry name" value="LppX-like"/>
    <property type="match status" value="1"/>
</dbReference>
<evidence type="ECO:0000256" key="2">
    <source>
        <dbReference type="ARBA" id="ARBA00009194"/>
    </source>
</evidence>
<comment type="similarity">
    <text evidence="2">Belongs to the LppX/LprAFG lipoprotein family.</text>
</comment>
<keyword evidence="4" id="KW-0732">Signal</keyword>
<dbReference type="InterPro" id="IPR029046">
    <property type="entry name" value="LolA/LolB/LppX"/>
</dbReference>
<feature type="signal peptide" evidence="4">
    <location>
        <begin position="1"/>
        <end position="43"/>
    </location>
</feature>
<evidence type="ECO:0000313" key="6">
    <source>
        <dbReference type="Proteomes" id="UP000233565"/>
    </source>
</evidence>
<protein>
    <submittedName>
        <fullName evidence="5">LppX_LprAFG lipoprotein</fullName>
    </submittedName>
</protein>
<keyword evidence="3" id="KW-0472">Membrane</keyword>
<comment type="subcellular location">
    <subcellularLocation>
        <location evidence="1">Cell envelope</location>
    </subcellularLocation>
</comment>
<dbReference type="EMBL" id="PJBV01000015">
    <property type="protein sequence ID" value="PKH41406.1"/>
    <property type="molecule type" value="Genomic_DNA"/>
</dbReference>
<accession>A0ABX4QXN6</accession>
<dbReference type="SUPFAM" id="SSF89392">
    <property type="entry name" value="Prokaryotic lipoproteins and lipoprotein localization factors"/>
    <property type="match status" value="1"/>
</dbReference>